<dbReference type="OrthoDB" id="5289341at2759"/>
<dbReference type="EMBL" id="WIWT01000042">
    <property type="protein sequence ID" value="KAF3209492.1"/>
    <property type="molecule type" value="Genomic_DNA"/>
</dbReference>
<comment type="caution">
    <text evidence="2">The sequence shown here is derived from an EMBL/GenBank/DDBJ whole genome shotgun (WGS) entry which is preliminary data.</text>
</comment>
<sequence length="153" mass="16417">MPVSPPYNITITNNSSYTFTAIIRPIFLLPKNFLTTPTTVNPYSSQVFTATNDDNSIWFKVSAPYTTTDLLVWAVNDGSSWSARAAWVDDLDGGTRVIPSDIRIVANAAGSGGHTITIQPGAAKRAILGDDTDSLAALAIINAARTKAKRFRA</sequence>
<dbReference type="Proteomes" id="UP000614610">
    <property type="component" value="Unassembled WGS sequence"/>
</dbReference>
<gene>
    <name evidence="2" type="ORF">TWF191_009058</name>
    <name evidence="1" type="ORF">TWF679_007317</name>
</gene>
<accession>A0A6G1MP40</accession>
<dbReference type="Proteomes" id="UP000483672">
    <property type="component" value="Unassembled WGS sequence"/>
</dbReference>
<name>A0A6G1MP40_ORBOL</name>
<reference evidence="2 3" key="1">
    <citation type="submission" date="2019-06" db="EMBL/GenBank/DDBJ databases">
        <authorList>
            <person name="Palmer J.M."/>
        </authorList>
    </citation>
    <scope>NUCLEOTIDE SEQUENCE [LARGE SCALE GENOMIC DNA]</scope>
    <source>
        <strain evidence="2 3">TWF191</strain>
        <strain evidence="1">TWF679</strain>
    </source>
</reference>
<proteinExistence type="predicted"/>
<dbReference type="AlphaFoldDB" id="A0A6G1MP40"/>
<evidence type="ECO:0000313" key="1">
    <source>
        <dbReference type="EMBL" id="KAF3209492.1"/>
    </source>
</evidence>
<dbReference type="EMBL" id="WIPF01000064">
    <property type="protein sequence ID" value="KAF3216227.1"/>
    <property type="molecule type" value="Genomic_DNA"/>
</dbReference>
<protein>
    <submittedName>
        <fullName evidence="2">Uncharacterized protein</fullName>
    </submittedName>
</protein>
<organism evidence="2 3">
    <name type="scientific">Orbilia oligospora</name>
    <name type="common">Nematode-trapping fungus</name>
    <name type="synonym">Arthrobotrys oligospora</name>
    <dbReference type="NCBI Taxonomy" id="2813651"/>
    <lineage>
        <taxon>Eukaryota</taxon>
        <taxon>Fungi</taxon>
        <taxon>Dikarya</taxon>
        <taxon>Ascomycota</taxon>
        <taxon>Pezizomycotina</taxon>
        <taxon>Orbiliomycetes</taxon>
        <taxon>Orbiliales</taxon>
        <taxon>Orbiliaceae</taxon>
        <taxon>Orbilia</taxon>
    </lineage>
</organism>
<evidence type="ECO:0000313" key="3">
    <source>
        <dbReference type="Proteomes" id="UP000483672"/>
    </source>
</evidence>
<evidence type="ECO:0000313" key="2">
    <source>
        <dbReference type="EMBL" id="KAF3216227.1"/>
    </source>
</evidence>